<comment type="caution">
    <text evidence="1">The sequence shown here is derived from an EMBL/GenBank/DDBJ whole genome shotgun (WGS) entry which is preliminary data.</text>
</comment>
<sequence length="94" mass="11067">MINWSVIFKPKSNIDQKEKMNRYQRSCKKTVRPGLHQMSTTGKHIYQQDSKRVERPASYSHRRRLGQQYFSMCYVQGATIGDLLVGHLRKLVLL</sequence>
<reference evidence="1 2" key="1">
    <citation type="journal article" date="2018" name="Sci. Rep.">
        <title>Genomic signatures of local adaptation to the degree of environmental predictability in rotifers.</title>
        <authorList>
            <person name="Franch-Gras L."/>
            <person name="Hahn C."/>
            <person name="Garcia-Roger E.M."/>
            <person name="Carmona M.J."/>
            <person name="Serra M."/>
            <person name="Gomez A."/>
        </authorList>
    </citation>
    <scope>NUCLEOTIDE SEQUENCE [LARGE SCALE GENOMIC DNA]</scope>
    <source>
        <strain evidence="1">HYR1</strain>
    </source>
</reference>
<keyword evidence="2" id="KW-1185">Reference proteome</keyword>
<proteinExistence type="predicted"/>
<protein>
    <submittedName>
        <fullName evidence="1">Uncharacterized protein</fullName>
    </submittedName>
</protein>
<dbReference type="Proteomes" id="UP000276133">
    <property type="component" value="Unassembled WGS sequence"/>
</dbReference>
<evidence type="ECO:0000313" key="1">
    <source>
        <dbReference type="EMBL" id="RNA27690.1"/>
    </source>
</evidence>
<dbReference type="EMBL" id="REGN01002506">
    <property type="protein sequence ID" value="RNA27690.1"/>
    <property type="molecule type" value="Genomic_DNA"/>
</dbReference>
<gene>
    <name evidence="1" type="ORF">BpHYR1_020731</name>
</gene>
<name>A0A3M7RW57_BRAPC</name>
<dbReference type="AlphaFoldDB" id="A0A3M7RW57"/>
<evidence type="ECO:0000313" key="2">
    <source>
        <dbReference type="Proteomes" id="UP000276133"/>
    </source>
</evidence>
<organism evidence="1 2">
    <name type="scientific">Brachionus plicatilis</name>
    <name type="common">Marine rotifer</name>
    <name type="synonym">Brachionus muelleri</name>
    <dbReference type="NCBI Taxonomy" id="10195"/>
    <lineage>
        <taxon>Eukaryota</taxon>
        <taxon>Metazoa</taxon>
        <taxon>Spiralia</taxon>
        <taxon>Gnathifera</taxon>
        <taxon>Rotifera</taxon>
        <taxon>Eurotatoria</taxon>
        <taxon>Monogononta</taxon>
        <taxon>Pseudotrocha</taxon>
        <taxon>Ploima</taxon>
        <taxon>Brachionidae</taxon>
        <taxon>Brachionus</taxon>
    </lineage>
</organism>
<accession>A0A3M7RW57</accession>